<feature type="compositionally biased region" description="Low complexity" evidence="1">
    <location>
        <begin position="805"/>
        <end position="816"/>
    </location>
</feature>
<accession>A0AAW0ENF5</accession>
<comment type="caution">
    <text evidence="2">The sequence shown here is derived from an EMBL/GenBank/DDBJ whole genome shotgun (WGS) entry which is preliminary data.</text>
</comment>
<name>A0AAW0ENF5_9TRYP</name>
<evidence type="ECO:0000313" key="2">
    <source>
        <dbReference type="EMBL" id="KAK7194726.1"/>
    </source>
</evidence>
<feature type="region of interest" description="Disordered" evidence="1">
    <location>
        <begin position="34"/>
        <end position="53"/>
    </location>
</feature>
<dbReference type="Proteomes" id="UP001430356">
    <property type="component" value="Unassembled WGS sequence"/>
</dbReference>
<keyword evidence="3" id="KW-1185">Reference proteome</keyword>
<reference evidence="2 3" key="1">
    <citation type="journal article" date="2021" name="MBio">
        <title>A New Model Trypanosomatid, Novymonas esmeraldas: Genomic Perception of Its 'Candidatus Pandoraea novymonadis' Endosymbiont.</title>
        <authorList>
            <person name="Zakharova A."/>
            <person name="Saura A."/>
            <person name="Butenko A."/>
            <person name="Podesvova L."/>
            <person name="Warmusova S."/>
            <person name="Kostygov A.Y."/>
            <person name="Nenarokova A."/>
            <person name="Lukes J."/>
            <person name="Opperdoes F.R."/>
            <person name="Yurchenko V."/>
        </authorList>
    </citation>
    <scope>NUCLEOTIDE SEQUENCE [LARGE SCALE GENOMIC DNA]</scope>
    <source>
        <strain evidence="2 3">E262AT.01</strain>
    </source>
</reference>
<sequence length="1604" mass="167685">MSCDRLRRALRVGGAGGALRTSASVVGGVWSPQRRHAHFSAPPPPPPPTPPNSSGIAFGAAEVAAECFAAALARAAADAAREGVRGGDAGAARQSGRLSPWSEYLVGLRLLPPTTTTTTVAAAAARDGPGDSARAPSTAAWGDGVAESRDVFVRHAFDNVADAALFSTTRRPHTFLRPEAPSSVAASELDAAWRVMPISAALQEMQAVLQDMAVVERRQRRREGEAAALSSDVVAFWRAMLEQAFLQQYCDLAGVDGGTSDPALPRWLRSLYPHDYTTQPAGLRRRLERGIRSLLCASAHTLHMQWEQHMARHAPSDVAAQVLGLEFVMLWWWANPDQMPIELSLATQQLPPPTLQRRRQARTSDGAAEVPRYTDGAAPLATEVSVEAHLWRHLEHHFGTDDADELQQRRRRAAHRAGGLLCPAAMLPPPYRDSVRARLVQMPYVRSLVTCPLFPRVVEVALAVATSDAAAMSAERRPRSVAARRGHDIALQLCHDWLWPVVCGGSAPSAPHEASQQHSPRRPTGEAIEDWAVLVAVVAAVSQVRCHLLALRRSSGATARGRPSPAHAAPSERHVSLAYVREELYIPLVATLLPNNTTADAATDLANRDRSGAPAAIVPDWALLIFARVSACFAEAGMLQPAVAQQPATPARLWHLLFRTMCDTVPHVLHSGSTVTVMWVLLALEGVCTGPSMYYSTYRPTNAARVEALSAWWGTIAGVSSTAAPVGGTAEPAPEADESAVAAAVLLAAAGVLVPRTERCQRAAFAHSGADTGDAGRTPALTSVTASVPPGPQRRRGGGGGGGPAAALPSFASAARPPLPLQRHPPDALAQGHAHWEACGELSEEAVGVAVDVFRQYATLPALVTGHAGAPSSSTTAAAPPVSPPPRSRPSFMVLLRLLQVVALYGDGAQQGSAGGDHSGSLLHSVAEDVLTVCHPVVAVHLRKLRVYAAAASGRRGAAALLRDATLQTALECLSPAVGRQRLLSALLWSGLAADALEAAAPTGAVYGSGSLAWHVLERNRRRFLAVTAPGAAADGAAAAPAEDGDGDVGEDANSLEDATACMEEVLRHLWQLAIAIPDSARVALWLHPHVGGGGVASEVEGSGDHLQPHRAAAEHVDGGGDGDTPCAEPVSSFDTDAGALAPVEHGDDAEVGEAAAAAVWDNSIAEEEDDAYGVPANWSGGGDAEVGDDVAAVELPGEEVPAASRWDSRAAVAVEGVGDGGAAPHTGPAWCGVVTPSDIRGLAQALLAATPAAQHLFYSMLEVLSWAIGPRAMPGETTADLAHLAPLGHAHLAGDLGHRWCARLATNYHVCTAALRSLCALAPPNTAAVHGISLLRPPRMLERILLLLLQSCPDVYLVGLTLLAMVGDSGATGGGVRGPLLPWSVETSLAQLLFHAGVTATSVRRWRAEHHLPDAVAQSSVGEDGAAASATAQHVAVHRVLMQRIWADPCGSGSGGGGASCVATQREVLLSVGGLLLCSLERRDAAAAAAAVAGRRRESPALYRYCAYVNEFLLHRLPATAAPITAVRVVLPSVQLTSPSPSTVPPQQVVALRVAWEHDVGRAERAALRGGAAGRRRRTATASVTAPPVLHENDEVAYAASFL</sequence>
<proteinExistence type="predicted"/>
<gene>
    <name evidence="2" type="ORF">NESM_000392300</name>
</gene>
<organism evidence="2 3">
    <name type="scientific">Novymonas esmeraldas</name>
    <dbReference type="NCBI Taxonomy" id="1808958"/>
    <lineage>
        <taxon>Eukaryota</taxon>
        <taxon>Discoba</taxon>
        <taxon>Euglenozoa</taxon>
        <taxon>Kinetoplastea</taxon>
        <taxon>Metakinetoplastina</taxon>
        <taxon>Trypanosomatida</taxon>
        <taxon>Trypanosomatidae</taxon>
        <taxon>Novymonas</taxon>
    </lineage>
</organism>
<evidence type="ECO:0000256" key="1">
    <source>
        <dbReference type="SAM" id="MobiDB-lite"/>
    </source>
</evidence>
<feature type="compositionally biased region" description="Pro residues" evidence="1">
    <location>
        <begin position="41"/>
        <end position="51"/>
    </location>
</feature>
<evidence type="ECO:0000313" key="3">
    <source>
        <dbReference type="Proteomes" id="UP001430356"/>
    </source>
</evidence>
<dbReference type="EMBL" id="JAECZO010000041">
    <property type="protein sequence ID" value="KAK7194726.1"/>
    <property type="molecule type" value="Genomic_DNA"/>
</dbReference>
<protein>
    <submittedName>
        <fullName evidence="2">Uncharacterized protein</fullName>
    </submittedName>
</protein>
<feature type="region of interest" description="Disordered" evidence="1">
    <location>
        <begin position="1114"/>
        <end position="1141"/>
    </location>
</feature>
<feature type="region of interest" description="Disordered" evidence="1">
    <location>
        <begin position="766"/>
        <end position="823"/>
    </location>
</feature>